<dbReference type="EMBL" id="LSSN01004248">
    <property type="protein sequence ID" value="OMJ11858.1"/>
    <property type="molecule type" value="Genomic_DNA"/>
</dbReference>
<proteinExistence type="predicted"/>
<name>A0A1R1XB78_9FUNG</name>
<accession>A0A1R1XB78</accession>
<evidence type="ECO:0000313" key="2">
    <source>
        <dbReference type="Proteomes" id="UP000187283"/>
    </source>
</evidence>
<sequence>MTSRFLNADKKSDTYKKDILAILEECKRISSSGDLECNSGDDEINSDRKFVSFTEDSSQGIIQAFDWTNKKIGIDSLIKEHRELASNYQ</sequence>
<comment type="caution">
    <text evidence="1">The sequence shown here is derived from an EMBL/GenBank/DDBJ whole genome shotgun (WGS) entry which is preliminary data.</text>
</comment>
<protein>
    <submittedName>
        <fullName evidence="1">Uncharacterized protein</fullName>
    </submittedName>
</protein>
<dbReference type="AlphaFoldDB" id="A0A1R1XB78"/>
<gene>
    <name evidence="1" type="ORF">AYI70_g9456</name>
</gene>
<dbReference type="Proteomes" id="UP000187283">
    <property type="component" value="Unassembled WGS sequence"/>
</dbReference>
<evidence type="ECO:0000313" key="1">
    <source>
        <dbReference type="EMBL" id="OMJ11858.1"/>
    </source>
</evidence>
<keyword evidence="2" id="KW-1185">Reference proteome</keyword>
<reference evidence="1 2" key="1">
    <citation type="submission" date="2017-01" db="EMBL/GenBank/DDBJ databases">
        <authorList>
            <person name="Mah S.A."/>
            <person name="Swanson W.J."/>
            <person name="Moy G.W."/>
            <person name="Vacquier V.D."/>
        </authorList>
    </citation>
    <scope>NUCLEOTIDE SEQUENCE [LARGE SCALE GENOMIC DNA]</scope>
    <source>
        <strain evidence="1 2">GSMNP</strain>
    </source>
</reference>
<organism evidence="1 2">
    <name type="scientific">Smittium culicis</name>
    <dbReference type="NCBI Taxonomy" id="133412"/>
    <lineage>
        <taxon>Eukaryota</taxon>
        <taxon>Fungi</taxon>
        <taxon>Fungi incertae sedis</taxon>
        <taxon>Zoopagomycota</taxon>
        <taxon>Kickxellomycotina</taxon>
        <taxon>Harpellomycetes</taxon>
        <taxon>Harpellales</taxon>
        <taxon>Legeriomycetaceae</taxon>
        <taxon>Smittium</taxon>
    </lineage>
</organism>